<accession>A0ABZ1XAV4</accession>
<dbReference type="Proteomes" id="UP001432168">
    <property type="component" value="Chromosome"/>
</dbReference>
<dbReference type="InterPro" id="IPR051677">
    <property type="entry name" value="AfsR-DnrI-RedD_regulator"/>
</dbReference>
<dbReference type="InterPro" id="IPR027417">
    <property type="entry name" value="P-loop_NTPase"/>
</dbReference>
<evidence type="ECO:0000259" key="7">
    <source>
        <dbReference type="PROSITE" id="PS51755"/>
    </source>
</evidence>
<evidence type="ECO:0000256" key="3">
    <source>
        <dbReference type="ARBA" id="ARBA00023015"/>
    </source>
</evidence>
<name>A0ABZ1XAV4_9ACTN</name>
<evidence type="ECO:0000313" key="8">
    <source>
        <dbReference type="EMBL" id="WUT48570.1"/>
    </source>
</evidence>
<evidence type="ECO:0000256" key="1">
    <source>
        <dbReference type="ARBA" id="ARBA00005820"/>
    </source>
</evidence>
<keyword evidence="4 6" id="KW-0238">DNA-binding</keyword>
<dbReference type="RefSeq" id="WP_329271865.1">
    <property type="nucleotide sequence ID" value="NZ_CP109011.1"/>
</dbReference>
<gene>
    <name evidence="8" type="ORF">OG929_42425</name>
</gene>
<dbReference type="Gene3D" id="3.40.50.300">
    <property type="entry name" value="P-loop containing nucleotide triphosphate hydrolases"/>
    <property type="match status" value="1"/>
</dbReference>
<feature type="domain" description="OmpR/PhoB-type" evidence="7">
    <location>
        <begin position="1"/>
        <end position="98"/>
    </location>
</feature>
<evidence type="ECO:0000256" key="2">
    <source>
        <dbReference type="ARBA" id="ARBA00023012"/>
    </source>
</evidence>
<protein>
    <submittedName>
        <fullName evidence="8">Tetratricopeptide repeat protein</fullName>
    </submittedName>
</protein>
<dbReference type="CDD" id="cd15831">
    <property type="entry name" value="BTAD"/>
    <property type="match status" value="1"/>
</dbReference>
<dbReference type="InterPro" id="IPR019734">
    <property type="entry name" value="TPR_rpt"/>
</dbReference>
<sequence>MVQLRLLGPVELVVRGNLVELGPPQRRTVLAALAVDAGRPVQVDVLAERVWGADRPDGARRALYAHVARIRRTCEATDDSPGDALRVVRRSGGYQLEAGPDQVDLHRFRQLTALARQRGQDLGVRASLLTDALALWRGEPLAGLEGQWIARVRETWRRERVDAAVRWAQAELRGGDPDAVVAPLTELLEEHPLAEPLAEALMRALHATGDSAGALNCFAAIGQRLAEDLGTDPGPRLREVHQAVLRGLPADTTALTKPDVRPVRIRSAVDVIPAQLPMGVGGFTGRSEELARLRDILAAAGQQPTAVVISAVSGTAGVGKTALAVHWARQMSNAFPDGQLYVNLRGFDDGGAVSPARAVRAFLDALGVPPQNIPRGLDAQAALYRSLLAGRRVLILLDNARDAGQVRPLLPGAPGCLALVTSRNRLTGLAVAEGAHLLPLDLLGPAEARELLAVRLGSVRLATEPAAVDEIVVQCAGLPLALAVVAARAATEPRRPLAELAEELRTADRRLDPLDGDDPSGGVRAVFSWSYRMLSPNAARLFRLLSLHPGPDAAPPAIAALAGVTEDSAQALLTELTDAQLLTEHRSGRYTFHDLLRAYAAECTAAEDDDATRHTATLRMLDHYLHTAWAADALLTLRRDPLTLAPPLPGAQPGRPSDHREALAWFTAERLVLLSAVERTPPGFDTHTWQLAATLTTFLERRGDWQELASAHTTALRAARLAGDTAGQANAHRGLGLAWARLERTDRAEHHYLLALDLFAELGNEAGQARMHQNLAAVASADGRHPEALDHAHHTLEHYRCAHDRGGQAIALNHIGWYHTKLGDHRRALAYCEQALGLVQEIGDLSGQAHTLDSLGYIHRHLGRHARSVECYGQALELFRKTEDRRSEAIGHAYLGDTHEDAGDLTAARQAWARAVEIFDDLGLPDAEPLRARLAHGQDGPKPGPP</sequence>
<dbReference type="SMART" id="SM00862">
    <property type="entry name" value="Trans_reg_C"/>
    <property type="match status" value="1"/>
</dbReference>
<comment type="similarity">
    <text evidence="1">Belongs to the AfsR/DnrI/RedD regulatory family.</text>
</comment>
<dbReference type="SUPFAM" id="SSF48452">
    <property type="entry name" value="TPR-like"/>
    <property type="match status" value="3"/>
</dbReference>
<dbReference type="InterPro" id="IPR011990">
    <property type="entry name" value="TPR-like_helical_dom_sf"/>
</dbReference>
<dbReference type="InterPro" id="IPR005158">
    <property type="entry name" value="BTAD"/>
</dbReference>
<dbReference type="SMART" id="SM00028">
    <property type="entry name" value="TPR"/>
    <property type="match status" value="5"/>
</dbReference>
<feature type="DNA-binding region" description="OmpR/PhoB-type" evidence="6">
    <location>
        <begin position="1"/>
        <end position="98"/>
    </location>
</feature>
<dbReference type="Gene3D" id="1.10.10.10">
    <property type="entry name" value="Winged helix-like DNA-binding domain superfamily/Winged helix DNA-binding domain"/>
    <property type="match status" value="1"/>
</dbReference>
<dbReference type="SUPFAM" id="SSF46894">
    <property type="entry name" value="C-terminal effector domain of the bipartite response regulators"/>
    <property type="match status" value="1"/>
</dbReference>
<keyword evidence="5" id="KW-0804">Transcription</keyword>
<evidence type="ECO:0000256" key="4">
    <source>
        <dbReference type="ARBA" id="ARBA00023125"/>
    </source>
</evidence>
<dbReference type="PANTHER" id="PTHR35807">
    <property type="entry name" value="TRANSCRIPTIONAL REGULATOR REDD-RELATED"/>
    <property type="match status" value="1"/>
</dbReference>
<keyword evidence="9" id="KW-1185">Reference proteome</keyword>
<dbReference type="Pfam" id="PF13424">
    <property type="entry name" value="TPR_12"/>
    <property type="match status" value="2"/>
</dbReference>
<dbReference type="EMBL" id="CP109011">
    <property type="protein sequence ID" value="WUT48570.1"/>
    <property type="molecule type" value="Genomic_DNA"/>
</dbReference>
<reference evidence="8" key="1">
    <citation type="submission" date="2022-10" db="EMBL/GenBank/DDBJ databases">
        <title>The complete genomes of actinobacterial strains from the NBC collection.</title>
        <authorList>
            <person name="Joergensen T.S."/>
            <person name="Alvarez Arevalo M."/>
            <person name="Sterndorff E.B."/>
            <person name="Faurdal D."/>
            <person name="Vuksanovic O."/>
            <person name="Mourched A.-S."/>
            <person name="Charusanti P."/>
            <person name="Shaw S."/>
            <person name="Blin K."/>
            <person name="Weber T."/>
        </authorList>
    </citation>
    <scope>NUCLEOTIDE SEQUENCE</scope>
    <source>
        <strain evidence="8">NBC_00686</strain>
    </source>
</reference>
<dbReference type="PANTHER" id="PTHR35807:SF1">
    <property type="entry name" value="TRANSCRIPTIONAL REGULATOR REDD"/>
    <property type="match status" value="1"/>
</dbReference>
<evidence type="ECO:0000256" key="5">
    <source>
        <dbReference type="ARBA" id="ARBA00023163"/>
    </source>
</evidence>
<dbReference type="Pfam" id="PF00486">
    <property type="entry name" value="Trans_reg_C"/>
    <property type="match status" value="1"/>
</dbReference>
<evidence type="ECO:0000313" key="9">
    <source>
        <dbReference type="Proteomes" id="UP001432168"/>
    </source>
</evidence>
<dbReference type="InterPro" id="IPR001867">
    <property type="entry name" value="OmpR/PhoB-type_DNA-bd"/>
</dbReference>
<keyword evidence="2" id="KW-0902">Two-component regulatory system</keyword>
<dbReference type="SMART" id="SM01043">
    <property type="entry name" value="BTAD"/>
    <property type="match status" value="1"/>
</dbReference>
<dbReference type="SUPFAM" id="SSF52540">
    <property type="entry name" value="P-loop containing nucleoside triphosphate hydrolases"/>
    <property type="match status" value="1"/>
</dbReference>
<dbReference type="PRINTS" id="PR00364">
    <property type="entry name" value="DISEASERSIST"/>
</dbReference>
<organism evidence="8 9">
    <name type="scientific">Streptomyces pseudovenezuelae</name>
    <dbReference type="NCBI Taxonomy" id="67350"/>
    <lineage>
        <taxon>Bacteria</taxon>
        <taxon>Bacillati</taxon>
        <taxon>Actinomycetota</taxon>
        <taxon>Actinomycetes</taxon>
        <taxon>Kitasatosporales</taxon>
        <taxon>Streptomycetaceae</taxon>
        <taxon>Streptomyces</taxon>
        <taxon>Streptomyces aurantiacus group</taxon>
    </lineage>
</organism>
<dbReference type="InterPro" id="IPR036388">
    <property type="entry name" value="WH-like_DNA-bd_sf"/>
</dbReference>
<dbReference type="InterPro" id="IPR016032">
    <property type="entry name" value="Sig_transdc_resp-reg_C-effctor"/>
</dbReference>
<dbReference type="Gene3D" id="1.25.40.10">
    <property type="entry name" value="Tetratricopeptide repeat domain"/>
    <property type="match status" value="2"/>
</dbReference>
<proteinExistence type="inferred from homology"/>
<dbReference type="PROSITE" id="PS51755">
    <property type="entry name" value="OMPR_PHOB"/>
    <property type="match status" value="1"/>
</dbReference>
<keyword evidence="3" id="KW-0805">Transcription regulation</keyword>
<dbReference type="Pfam" id="PF03704">
    <property type="entry name" value="BTAD"/>
    <property type="match status" value="1"/>
</dbReference>
<evidence type="ECO:0000256" key="6">
    <source>
        <dbReference type="PROSITE-ProRule" id="PRU01091"/>
    </source>
</evidence>